<evidence type="ECO:0000256" key="2">
    <source>
        <dbReference type="PIRSR" id="PIRSR001480-2"/>
    </source>
</evidence>
<dbReference type="InterPro" id="IPR014710">
    <property type="entry name" value="RmlC-like_jellyroll"/>
</dbReference>
<dbReference type="GO" id="GO:0005829">
    <property type="term" value="C:cytosol"/>
    <property type="evidence" value="ECO:0007669"/>
    <property type="project" value="TreeGrafter"/>
</dbReference>
<feature type="active site" evidence="1">
    <location>
        <position position="327"/>
    </location>
</feature>
<evidence type="ECO:0000313" key="5">
    <source>
        <dbReference type="Proteomes" id="UP001195914"/>
    </source>
</evidence>
<keyword evidence="2" id="KW-0862">Zinc</keyword>
<dbReference type="PIRSF" id="PIRSF001480">
    <property type="entry name" value="Mannose-6-phosphate_isomerase"/>
    <property type="match status" value="1"/>
</dbReference>
<feature type="binding site" evidence="2">
    <location>
        <position position="179"/>
    </location>
    <ligand>
        <name>Zn(2+)</name>
        <dbReference type="ChEBI" id="CHEBI:29105"/>
    </ligand>
</feature>
<dbReference type="EMBL" id="JAHBMH010000073">
    <property type="protein sequence ID" value="KAK1933232.1"/>
    <property type="molecule type" value="Genomic_DNA"/>
</dbReference>
<feature type="domain" description="Phosphomannose isomerase type I catalytic" evidence="3">
    <location>
        <begin position="123"/>
        <end position="196"/>
    </location>
</feature>
<dbReference type="PRINTS" id="PR00714">
    <property type="entry name" value="MAN6PISMRASE"/>
</dbReference>
<reference evidence="4" key="1">
    <citation type="journal article" date="2014" name="Nucleic Acids Res.">
        <title>The evolutionary dynamics of variant antigen genes in Babesia reveal a history of genomic innovation underlying host-parasite interaction.</title>
        <authorList>
            <person name="Jackson A.P."/>
            <person name="Otto T.D."/>
            <person name="Darby A."/>
            <person name="Ramaprasad A."/>
            <person name="Xia D."/>
            <person name="Echaide I.E."/>
            <person name="Farber M."/>
            <person name="Gahlot S."/>
            <person name="Gamble J."/>
            <person name="Gupta D."/>
            <person name="Gupta Y."/>
            <person name="Jackson L."/>
            <person name="Malandrin L."/>
            <person name="Malas T.B."/>
            <person name="Moussa E."/>
            <person name="Nair M."/>
            <person name="Reid A.J."/>
            <person name="Sanders M."/>
            <person name="Sharma J."/>
            <person name="Tracey A."/>
            <person name="Quail M.A."/>
            <person name="Weir W."/>
            <person name="Wastling J.M."/>
            <person name="Hall N."/>
            <person name="Willadsen P."/>
            <person name="Lingelbach K."/>
            <person name="Shiels B."/>
            <person name="Tait A."/>
            <person name="Berriman M."/>
            <person name="Allred D.R."/>
            <person name="Pain A."/>
        </authorList>
    </citation>
    <scope>NUCLEOTIDE SEQUENCE</scope>
    <source>
        <strain evidence="4">1802A</strain>
    </source>
</reference>
<accession>A0AAD9LF36</accession>
<protein>
    <submittedName>
        <fullName evidence="4">Phosphomannose isomerase type I family protein</fullName>
    </submittedName>
</protein>
<reference evidence="4" key="2">
    <citation type="submission" date="2021-05" db="EMBL/GenBank/DDBJ databases">
        <authorList>
            <person name="Pain A."/>
        </authorList>
    </citation>
    <scope>NUCLEOTIDE SEQUENCE</scope>
    <source>
        <strain evidence="4">1802A</strain>
    </source>
</reference>
<keyword evidence="2" id="KW-0479">Metal-binding</keyword>
<comment type="caution">
    <text evidence="4">The sequence shown here is derived from an EMBL/GenBank/DDBJ whole genome shotgun (WGS) entry which is preliminary data.</text>
</comment>
<dbReference type="Gene3D" id="2.60.120.10">
    <property type="entry name" value="Jelly Rolls"/>
    <property type="match status" value="2"/>
</dbReference>
<dbReference type="InterPro" id="IPR016305">
    <property type="entry name" value="Mannose-6-P_Isomerase"/>
</dbReference>
<dbReference type="PANTHER" id="PTHR10309">
    <property type="entry name" value="MANNOSE-6-PHOSPHATE ISOMERASE"/>
    <property type="match status" value="1"/>
</dbReference>
<comment type="cofactor">
    <cofactor evidence="2">
        <name>Zn(2+)</name>
        <dbReference type="ChEBI" id="CHEBI:29105"/>
    </cofactor>
    <text evidence="2">Binds 1 zinc ion per subunit.</text>
</comment>
<dbReference type="GO" id="GO:0008270">
    <property type="term" value="F:zinc ion binding"/>
    <property type="evidence" value="ECO:0007669"/>
    <property type="project" value="InterPro"/>
</dbReference>
<dbReference type="Pfam" id="PF20511">
    <property type="entry name" value="PMI_typeI_cat"/>
    <property type="match status" value="1"/>
</dbReference>
<dbReference type="CDD" id="cd07011">
    <property type="entry name" value="cupin_PMI_type_I_N"/>
    <property type="match status" value="1"/>
</dbReference>
<evidence type="ECO:0000256" key="1">
    <source>
        <dbReference type="PIRSR" id="PIRSR001480-1"/>
    </source>
</evidence>
<dbReference type="GO" id="GO:0004476">
    <property type="term" value="F:mannose-6-phosphate isomerase activity"/>
    <property type="evidence" value="ECO:0007669"/>
    <property type="project" value="InterPro"/>
</dbReference>
<proteinExistence type="predicted"/>
<dbReference type="AlphaFoldDB" id="A0AAD9LF36"/>
<dbReference type="SUPFAM" id="SSF51182">
    <property type="entry name" value="RmlC-like cupins"/>
    <property type="match status" value="2"/>
</dbReference>
<dbReference type="InterPro" id="IPR046457">
    <property type="entry name" value="PMI_typeI_cat"/>
</dbReference>
<feature type="binding site" evidence="2">
    <location>
        <position position="152"/>
    </location>
    <ligand>
        <name>Zn(2+)</name>
        <dbReference type="ChEBI" id="CHEBI:29105"/>
    </ligand>
</feature>
<dbReference type="GO" id="GO:0009298">
    <property type="term" value="P:GDP-mannose biosynthetic process"/>
    <property type="evidence" value="ECO:0007669"/>
    <property type="project" value="InterPro"/>
</dbReference>
<name>A0AAD9LF36_BABDI</name>
<sequence>MDEAVDYIYRIMPVVRNYDWGRPAESSLVYRLFSQQGSMYPGLVPNDLKAKYYAELWIGDHDAAPCRVMSHRRQPLYEPDVFAASSDRCTGVRDSHTGSEDVGAVNNCTRSPQGLRLSSIYKLMGRRLLGYEIDGPSILLKVLSIAKPLSLQIHPDQECAARMYKEKYATIVDCQAKPEMCLALCDFRFMCGLRPLSDIVLYADRYPSFARLIGDSIVSEMRNGSSASDGSIYLRLCRRLLTEVGETPLIDELVSMVQSRDDHDLSEEVLLTLQAMHGSEICICFAFILNCVEMQAGESCFIPPNTLHSYISGNCVELMNNSDNVIRCGLTTKYKDTDTVIQLLEVELAKGNRFPQLIHTVRPEVVSPFVKKYQPIHPVCNFAIWSFVVPSRTQVSQSFNNGDQPFMCIVLETNAAVNMDVVSMLHRAKEGGDPGFTKEISFMLGDAFLMSPNTTLNVTNNGSTDFVMYFGSEV</sequence>
<feature type="binding site" evidence="2">
    <location>
        <position position="154"/>
    </location>
    <ligand>
        <name>Zn(2+)</name>
        <dbReference type="ChEBI" id="CHEBI:29105"/>
    </ligand>
</feature>
<dbReference type="Proteomes" id="UP001195914">
    <property type="component" value="Unassembled WGS sequence"/>
</dbReference>
<feature type="binding site" evidence="2">
    <location>
        <position position="308"/>
    </location>
    <ligand>
        <name>Zn(2+)</name>
        <dbReference type="ChEBI" id="CHEBI:29105"/>
    </ligand>
</feature>
<organism evidence="4 5">
    <name type="scientific">Babesia divergens</name>
    <dbReference type="NCBI Taxonomy" id="32595"/>
    <lineage>
        <taxon>Eukaryota</taxon>
        <taxon>Sar</taxon>
        <taxon>Alveolata</taxon>
        <taxon>Apicomplexa</taxon>
        <taxon>Aconoidasida</taxon>
        <taxon>Piroplasmida</taxon>
        <taxon>Babesiidae</taxon>
        <taxon>Babesia</taxon>
    </lineage>
</organism>
<evidence type="ECO:0000313" key="4">
    <source>
        <dbReference type="EMBL" id="KAK1933232.1"/>
    </source>
</evidence>
<evidence type="ECO:0000259" key="3">
    <source>
        <dbReference type="Pfam" id="PF20511"/>
    </source>
</evidence>
<dbReference type="InterPro" id="IPR011051">
    <property type="entry name" value="RmlC_Cupin_sf"/>
</dbReference>
<keyword evidence="5" id="KW-1185">Reference proteome</keyword>
<keyword evidence="4" id="KW-0413">Isomerase</keyword>
<gene>
    <name evidence="4" type="ORF">X943_002804</name>
</gene>
<dbReference type="PANTHER" id="PTHR10309:SF0">
    <property type="entry name" value="MANNOSE-6-PHOSPHATE ISOMERASE"/>
    <property type="match status" value="1"/>
</dbReference>